<accession>A0A645BE33</accession>
<sequence>MHPEAVLLAGHDPGDEDGPHAVVVAVHVVVLLRAVGSHQRQLDPLGAGRPQAESGTTAEQACAEHAGVDRGGERDATHGTSFWVGWGGATGGRPVRTGPVAAAAGSSADPGRGCSVGPRRRCAPVRPAPGAAPGTGSDKGQVKIPYKCGFRD</sequence>
<feature type="compositionally biased region" description="Low complexity" evidence="1">
    <location>
        <begin position="124"/>
        <end position="136"/>
    </location>
</feature>
<feature type="compositionally biased region" description="Basic and acidic residues" evidence="1">
    <location>
        <begin position="66"/>
        <end position="77"/>
    </location>
</feature>
<dbReference type="AlphaFoldDB" id="A0A645BE33"/>
<proteinExistence type="predicted"/>
<comment type="caution">
    <text evidence="2">The sequence shown here is derived from an EMBL/GenBank/DDBJ whole genome shotgun (WGS) entry which is preliminary data.</text>
</comment>
<dbReference type="EMBL" id="VSSQ01019560">
    <property type="protein sequence ID" value="MPM63705.1"/>
    <property type="molecule type" value="Genomic_DNA"/>
</dbReference>
<reference evidence="2" key="1">
    <citation type="submission" date="2019-08" db="EMBL/GenBank/DDBJ databases">
        <authorList>
            <person name="Kucharzyk K."/>
            <person name="Murdoch R.W."/>
            <person name="Higgins S."/>
            <person name="Loffler F."/>
        </authorList>
    </citation>
    <scope>NUCLEOTIDE SEQUENCE</scope>
</reference>
<protein>
    <submittedName>
        <fullName evidence="2">Uncharacterized protein</fullName>
    </submittedName>
</protein>
<evidence type="ECO:0000256" key="1">
    <source>
        <dbReference type="SAM" id="MobiDB-lite"/>
    </source>
</evidence>
<name>A0A645BE33_9ZZZZ</name>
<evidence type="ECO:0000313" key="2">
    <source>
        <dbReference type="EMBL" id="MPM63705.1"/>
    </source>
</evidence>
<feature type="region of interest" description="Disordered" evidence="1">
    <location>
        <begin position="39"/>
        <end position="144"/>
    </location>
</feature>
<gene>
    <name evidence="2" type="ORF">SDC9_110587</name>
</gene>
<organism evidence="2">
    <name type="scientific">bioreactor metagenome</name>
    <dbReference type="NCBI Taxonomy" id="1076179"/>
    <lineage>
        <taxon>unclassified sequences</taxon>
        <taxon>metagenomes</taxon>
        <taxon>ecological metagenomes</taxon>
    </lineage>
</organism>